<evidence type="ECO:0000256" key="1">
    <source>
        <dbReference type="ARBA" id="ARBA00004651"/>
    </source>
</evidence>
<feature type="transmembrane region" description="Helical" evidence="7">
    <location>
        <begin position="109"/>
        <end position="134"/>
    </location>
</feature>
<dbReference type="Proteomes" id="UP001595755">
    <property type="component" value="Unassembled WGS sequence"/>
</dbReference>
<dbReference type="PROSITE" id="PS50928">
    <property type="entry name" value="ABC_TM1"/>
    <property type="match status" value="1"/>
</dbReference>
<dbReference type="RefSeq" id="WP_378127177.1">
    <property type="nucleotide sequence ID" value="NZ_JBHSED010000035.1"/>
</dbReference>
<name>A0ABV8SDL6_9BACL</name>
<keyword evidence="10" id="KW-1185">Reference proteome</keyword>
<organism evidence="9 10">
    <name type="scientific">Cohnella boryungensis</name>
    <dbReference type="NCBI Taxonomy" id="768479"/>
    <lineage>
        <taxon>Bacteria</taxon>
        <taxon>Bacillati</taxon>
        <taxon>Bacillota</taxon>
        <taxon>Bacilli</taxon>
        <taxon>Bacillales</taxon>
        <taxon>Paenibacillaceae</taxon>
        <taxon>Cohnella</taxon>
    </lineage>
</organism>
<evidence type="ECO:0000259" key="8">
    <source>
        <dbReference type="PROSITE" id="PS50928"/>
    </source>
</evidence>
<feature type="transmembrane region" description="Helical" evidence="7">
    <location>
        <begin position="240"/>
        <end position="263"/>
    </location>
</feature>
<feature type="transmembrane region" description="Helical" evidence="7">
    <location>
        <begin position="12"/>
        <end position="32"/>
    </location>
</feature>
<accession>A0ABV8SDL6</accession>
<feature type="transmembrane region" description="Helical" evidence="7">
    <location>
        <begin position="71"/>
        <end position="97"/>
    </location>
</feature>
<evidence type="ECO:0000256" key="5">
    <source>
        <dbReference type="ARBA" id="ARBA00022989"/>
    </source>
</evidence>
<keyword evidence="3" id="KW-1003">Cell membrane</keyword>
<evidence type="ECO:0000256" key="7">
    <source>
        <dbReference type="RuleBase" id="RU363032"/>
    </source>
</evidence>
<feature type="transmembrane region" description="Helical" evidence="7">
    <location>
        <begin position="140"/>
        <end position="159"/>
    </location>
</feature>
<evidence type="ECO:0000256" key="4">
    <source>
        <dbReference type="ARBA" id="ARBA00022692"/>
    </source>
</evidence>
<evidence type="ECO:0000256" key="2">
    <source>
        <dbReference type="ARBA" id="ARBA00022448"/>
    </source>
</evidence>
<sequence>MMNKRGAFGKLLTYAVLTFGALVCLFPFYWMLRTALADISELFQPDPALLPAVFNWNTFRDAMGAQPFDRFFLNSAIITGANLAGVLLTASLCAYGFSRLDWPGRDKVFGLLLTALMLPYAVLMIPHFVGWNYLGLTDTFAPLIVPAFLGGGVFNIFLLRQFFMTIPRDLDEAAFIDGASHLRVFSRIILPIGKQSLIVVGLFTFLANWNDYLAPVIYLSSEKNYTLMLGLTLFQGQYNAQWNLMMAAVSLVVLPSLVLFLFAQRYFVEGIAMTGVKG</sequence>
<protein>
    <submittedName>
        <fullName evidence="9">Carbohydrate ABC transporter permease</fullName>
    </submittedName>
</protein>
<comment type="similarity">
    <text evidence="7">Belongs to the binding-protein-dependent transport system permease family.</text>
</comment>
<dbReference type="InterPro" id="IPR000515">
    <property type="entry name" value="MetI-like"/>
</dbReference>
<gene>
    <name evidence="9" type="ORF">ACFO1S_16905</name>
</gene>
<dbReference type="PANTHER" id="PTHR43744">
    <property type="entry name" value="ABC TRANSPORTER PERMEASE PROTEIN MG189-RELATED-RELATED"/>
    <property type="match status" value="1"/>
</dbReference>
<keyword evidence="2 7" id="KW-0813">Transport</keyword>
<evidence type="ECO:0000256" key="6">
    <source>
        <dbReference type="ARBA" id="ARBA00023136"/>
    </source>
</evidence>
<dbReference type="Gene3D" id="1.10.3720.10">
    <property type="entry name" value="MetI-like"/>
    <property type="match status" value="1"/>
</dbReference>
<evidence type="ECO:0000313" key="9">
    <source>
        <dbReference type="EMBL" id="MFC4305115.1"/>
    </source>
</evidence>
<feature type="domain" description="ABC transmembrane type-1" evidence="8">
    <location>
        <begin position="72"/>
        <end position="263"/>
    </location>
</feature>
<keyword evidence="4 7" id="KW-0812">Transmembrane</keyword>
<dbReference type="InterPro" id="IPR035906">
    <property type="entry name" value="MetI-like_sf"/>
</dbReference>
<dbReference type="PANTHER" id="PTHR43744:SF12">
    <property type="entry name" value="ABC TRANSPORTER PERMEASE PROTEIN MG189-RELATED"/>
    <property type="match status" value="1"/>
</dbReference>
<feature type="transmembrane region" description="Helical" evidence="7">
    <location>
        <begin position="197"/>
        <end position="220"/>
    </location>
</feature>
<dbReference type="Pfam" id="PF00528">
    <property type="entry name" value="BPD_transp_1"/>
    <property type="match status" value="1"/>
</dbReference>
<evidence type="ECO:0000256" key="3">
    <source>
        <dbReference type="ARBA" id="ARBA00022475"/>
    </source>
</evidence>
<dbReference type="EMBL" id="JBHSED010000035">
    <property type="protein sequence ID" value="MFC4305115.1"/>
    <property type="molecule type" value="Genomic_DNA"/>
</dbReference>
<evidence type="ECO:0000313" key="10">
    <source>
        <dbReference type="Proteomes" id="UP001595755"/>
    </source>
</evidence>
<keyword evidence="5 7" id="KW-1133">Transmembrane helix</keyword>
<keyword evidence="6 7" id="KW-0472">Membrane</keyword>
<dbReference type="SUPFAM" id="SSF161098">
    <property type="entry name" value="MetI-like"/>
    <property type="match status" value="1"/>
</dbReference>
<proteinExistence type="inferred from homology"/>
<comment type="caution">
    <text evidence="9">The sequence shown here is derived from an EMBL/GenBank/DDBJ whole genome shotgun (WGS) entry which is preliminary data.</text>
</comment>
<dbReference type="CDD" id="cd06261">
    <property type="entry name" value="TM_PBP2"/>
    <property type="match status" value="1"/>
</dbReference>
<comment type="subcellular location">
    <subcellularLocation>
        <location evidence="1 7">Cell membrane</location>
        <topology evidence="1 7">Multi-pass membrane protein</topology>
    </subcellularLocation>
</comment>
<reference evidence="10" key="1">
    <citation type="journal article" date="2019" name="Int. J. Syst. Evol. Microbiol.">
        <title>The Global Catalogue of Microorganisms (GCM) 10K type strain sequencing project: providing services to taxonomists for standard genome sequencing and annotation.</title>
        <authorList>
            <consortium name="The Broad Institute Genomics Platform"/>
            <consortium name="The Broad Institute Genome Sequencing Center for Infectious Disease"/>
            <person name="Wu L."/>
            <person name="Ma J."/>
        </authorList>
    </citation>
    <scope>NUCLEOTIDE SEQUENCE [LARGE SCALE GENOMIC DNA]</scope>
    <source>
        <strain evidence="10">CGMCC 4.1641</strain>
    </source>
</reference>